<comment type="caution">
    <text evidence="1">The sequence shown here is derived from an EMBL/GenBank/DDBJ whole genome shotgun (WGS) entry which is preliminary data.</text>
</comment>
<dbReference type="Proteomes" id="UP001595783">
    <property type="component" value="Unassembled WGS sequence"/>
</dbReference>
<dbReference type="EMBL" id="JBHRZO010000019">
    <property type="protein sequence ID" value="MFC3847767.1"/>
    <property type="molecule type" value="Genomic_DNA"/>
</dbReference>
<evidence type="ECO:0000313" key="1">
    <source>
        <dbReference type="EMBL" id="MFC3847767.1"/>
    </source>
</evidence>
<reference evidence="2" key="1">
    <citation type="journal article" date="2019" name="Int. J. Syst. Evol. Microbiol.">
        <title>The Global Catalogue of Microorganisms (GCM) 10K type strain sequencing project: providing services to taxonomists for standard genome sequencing and annotation.</title>
        <authorList>
            <consortium name="The Broad Institute Genomics Platform"/>
            <consortium name="The Broad Institute Genome Sequencing Center for Infectious Disease"/>
            <person name="Wu L."/>
            <person name="Ma J."/>
        </authorList>
    </citation>
    <scope>NUCLEOTIDE SEQUENCE [LARGE SCALE GENOMIC DNA]</scope>
    <source>
        <strain evidence="2">CCUG 53816</strain>
    </source>
</reference>
<gene>
    <name evidence="1" type="ORF">ACFOPX_04365</name>
</gene>
<dbReference type="RefSeq" id="WP_382262553.1">
    <property type="nucleotide sequence ID" value="NZ_JBHRZO010000019.1"/>
</dbReference>
<keyword evidence="2" id="KW-1185">Reference proteome</keyword>
<accession>A0ABV7ZGV4</accession>
<evidence type="ECO:0000313" key="2">
    <source>
        <dbReference type="Proteomes" id="UP001595783"/>
    </source>
</evidence>
<proteinExistence type="predicted"/>
<name>A0ABV7ZGV4_9HELI</name>
<sequence>MSLKQRCQSFLKCAISKNWFQSAKQAYSFALCLPSLSFYYHPQKLKVFAKIAPLKNEDYIQANRLCGGGGG</sequence>
<organism evidence="1 2">
    <name type="scientific">Helicobacter baculiformis</name>
    <dbReference type="NCBI Taxonomy" id="427351"/>
    <lineage>
        <taxon>Bacteria</taxon>
        <taxon>Pseudomonadati</taxon>
        <taxon>Campylobacterota</taxon>
        <taxon>Epsilonproteobacteria</taxon>
        <taxon>Campylobacterales</taxon>
        <taxon>Helicobacteraceae</taxon>
        <taxon>Helicobacter</taxon>
    </lineage>
</organism>
<protein>
    <submittedName>
        <fullName evidence="1">Uncharacterized protein</fullName>
    </submittedName>
</protein>